<keyword evidence="1" id="KW-0472">Membrane</keyword>
<evidence type="ECO:0000313" key="2">
    <source>
        <dbReference type="EMBL" id="KAK4537993.1"/>
    </source>
</evidence>
<protein>
    <submittedName>
        <fullName evidence="2">Uncharacterized protein</fullName>
    </submittedName>
</protein>
<sequence length="412" mass="45442">MSNGRSSSRPLDLPENAVLWLRFALFLLGTVLFLTRLLFANHTGNVADWLDRLEQRQRQWTWEGGYVPVGLRIVEEPGTVEQQRERVRLGDGVLDEAAEPTALWPIVAPDDADDAIWWYFGATDTSKVHSLPIGGSVAFATTPHAPAVAWMQSAAEHVVHCAARQRMAQPPPSVVDTLVVPLSRPSLPLSSSSFSEALWRQYRSTANASHLLVLGDGEALHLRATADARVAHWYRWPLPHRQAARTDQLVPTSQLRYTLAILAAPDHITDDALQRWFGDAPDVAIATRRAQPSLLEVVRRSRFCYSSGDPQAVARLVTATSAACVPLGASHRGTLLLAADRNHTWPALSPALLHALRLLPTATVSGMRVATRRQYREHFAADGAEYLDDALVPHACRLASRLFPIISDMESE</sequence>
<feature type="transmembrane region" description="Helical" evidence="1">
    <location>
        <begin position="20"/>
        <end position="39"/>
    </location>
</feature>
<keyword evidence="1" id="KW-1133">Transmembrane helix</keyword>
<proteinExistence type="predicted"/>
<accession>A0AAV9J1S8</accession>
<comment type="caution">
    <text evidence="2">The sequence shown here is derived from an EMBL/GenBank/DDBJ whole genome shotgun (WGS) entry which is preliminary data.</text>
</comment>
<name>A0AAV9J1S8_CYACA</name>
<evidence type="ECO:0000256" key="1">
    <source>
        <dbReference type="SAM" id="Phobius"/>
    </source>
</evidence>
<dbReference type="AlphaFoldDB" id="A0AAV9J1S8"/>
<reference evidence="2 3" key="1">
    <citation type="submission" date="2022-07" db="EMBL/GenBank/DDBJ databases">
        <title>Genome-wide signatures of adaptation to extreme environments.</title>
        <authorList>
            <person name="Cho C.H."/>
            <person name="Yoon H.S."/>
        </authorList>
    </citation>
    <scope>NUCLEOTIDE SEQUENCE [LARGE SCALE GENOMIC DNA]</scope>
    <source>
        <strain evidence="2 3">DBV 063 E5</strain>
    </source>
</reference>
<organism evidence="2 3">
    <name type="scientific">Cyanidium caldarium</name>
    <name type="common">Red alga</name>
    <dbReference type="NCBI Taxonomy" id="2771"/>
    <lineage>
        <taxon>Eukaryota</taxon>
        <taxon>Rhodophyta</taxon>
        <taxon>Bangiophyceae</taxon>
        <taxon>Cyanidiales</taxon>
        <taxon>Cyanidiaceae</taxon>
        <taxon>Cyanidium</taxon>
    </lineage>
</organism>
<dbReference type="Proteomes" id="UP001301350">
    <property type="component" value="Unassembled WGS sequence"/>
</dbReference>
<keyword evidence="3" id="KW-1185">Reference proteome</keyword>
<dbReference type="EMBL" id="JANCYW010000015">
    <property type="protein sequence ID" value="KAK4537993.1"/>
    <property type="molecule type" value="Genomic_DNA"/>
</dbReference>
<keyword evidence="1" id="KW-0812">Transmembrane</keyword>
<evidence type="ECO:0000313" key="3">
    <source>
        <dbReference type="Proteomes" id="UP001301350"/>
    </source>
</evidence>
<gene>
    <name evidence="2" type="ORF">CDCA_CDCA15G4018</name>
</gene>